<dbReference type="VEuPathDB" id="VectorBase:CSON010829"/>
<gene>
    <name evidence="2" type="primary">CSON010829</name>
</gene>
<reference evidence="1" key="1">
    <citation type="submission" date="2018-04" db="EMBL/GenBank/DDBJ databases">
        <authorList>
            <person name="Go L.Y."/>
            <person name="Mitchell J.A."/>
        </authorList>
    </citation>
    <scope>NUCLEOTIDE SEQUENCE</scope>
    <source>
        <tissue evidence="1">Whole organism</tissue>
    </source>
</reference>
<protein>
    <submittedName>
        <fullName evidence="2">CSON010829 protein</fullName>
    </submittedName>
</protein>
<reference evidence="2" key="2">
    <citation type="submission" date="2018-07" db="EMBL/GenBank/DDBJ databases">
        <authorList>
            <person name="Quirk P.G."/>
            <person name="Krulwich T.A."/>
        </authorList>
    </citation>
    <scope>NUCLEOTIDE SEQUENCE</scope>
</reference>
<name>A0A336M681_CULSO</name>
<organism evidence="2">
    <name type="scientific">Culicoides sonorensis</name>
    <name type="common">Biting midge</name>
    <dbReference type="NCBI Taxonomy" id="179676"/>
    <lineage>
        <taxon>Eukaryota</taxon>
        <taxon>Metazoa</taxon>
        <taxon>Ecdysozoa</taxon>
        <taxon>Arthropoda</taxon>
        <taxon>Hexapoda</taxon>
        <taxon>Insecta</taxon>
        <taxon>Pterygota</taxon>
        <taxon>Neoptera</taxon>
        <taxon>Endopterygota</taxon>
        <taxon>Diptera</taxon>
        <taxon>Nematocera</taxon>
        <taxon>Chironomoidea</taxon>
        <taxon>Ceratopogonidae</taxon>
        <taxon>Ceratopogoninae</taxon>
        <taxon>Culicoides</taxon>
        <taxon>Monoculicoides</taxon>
    </lineage>
</organism>
<evidence type="ECO:0000313" key="1">
    <source>
        <dbReference type="EMBL" id="SSX04098.1"/>
    </source>
</evidence>
<evidence type="ECO:0000313" key="2">
    <source>
        <dbReference type="EMBL" id="SSX24463.1"/>
    </source>
</evidence>
<sequence>MPQYTQLTFSLNCMQNFTIVFHALFTPRSYVTDQRKLARFVHHHNVDSKGMQPETTNNKESKLWKFHFMRRIN</sequence>
<accession>A0A336M681</accession>
<dbReference type="EMBL" id="UFQT01000449">
    <property type="protein sequence ID" value="SSX24463.1"/>
    <property type="molecule type" value="Genomic_DNA"/>
</dbReference>
<dbReference type="EMBL" id="UFQS01000449">
    <property type="protein sequence ID" value="SSX04098.1"/>
    <property type="molecule type" value="Genomic_DNA"/>
</dbReference>
<proteinExistence type="predicted"/>
<dbReference type="AlphaFoldDB" id="A0A336M681"/>